<dbReference type="PANTHER" id="PTHR16128">
    <property type="entry name" value="FAD/NAD(P)-BINDING OXIDOREDUCTASE FAMILY PROTEIN"/>
    <property type="match status" value="1"/>
</dbReference>
<organism evidence="2 3">
    <name type="scientific">Sphingomonas kyeonggiensis</name>
    <dbReference type="NCBI Taxonomy" id="1268553"/>
    <lineage>
        <taxon>Bacteria</taxon>
        <taxon>Pseudomonadati</taxon>
        <taxon>Pseudomonadota</taxon>
        <taxon>Alphaproteobacteria</taxon>
        <taxon>Sphingomonadales</taxon>
        <taxon>Sphingomonadaceae</taxon>
        <taxon>Sphingomonas</taxon>
    </lineage>
</organism>
<comment type="caution">
    <text evidence="2">The sequence shown here is derived from an EMBL/GenBank/DDBJ whole genome shotgun (WGS) entry which is preliminary data.</text>
</comment>
<sequence length="311" mass="32320">MRVAIIGAGLAGLTCGARLKALGLCVSLFDKGRGPGGRLATRRLETCAGTASFDHGAPFLDGGSPEFRSWLEGWATRGVAARWLEGGEASWTGTPSMNALPRAIAEELRVTHGCFVRGMARDAAGWHLLQEDGRIGPFDTAIVALPAEQAAPILALQDMRMAAAAIGTPSAPCWSAMFALRQEIGDPPVFSKTDIVRFAACGTGKPGRAGPQAWTVQACPGWSRQHLDDAPPVVLRALRDALTRLVGNGALDIAAGDIHRWRFGLSGAAGEGALWNPRLGLGACGDWLIGPGAEAAWRSGTLLAGLVAGTG</sequence>
<dbReference type="GO" id="GO:0016491">
    <property type="term" value="F:oxidoreductase activity"/>
    <property type="evidence" value="ECO:0007669"/>
    <property type="project" value="InterPro"/>
</dbReference>
<gene>
    <name evidence="2" type="ORF">HNP52_000021</name>
</gene>
<evidence type="ECO:0000259" key="1">
    <source>
        <dbReference type="Pfam" id="PF01593"/>
    </source>
</evidence>
<reference evidence="2 3" key="1">
    <citation type="submission" date="2020-08" db="EMBL/GenBank/DDBJ databases">
        <title>Functional genomics of gut bacteria from endangered species of beetles.</title>
        <authorList>
            <person name="Carlos-Shanley C."/>
        </authorList>
    </citation>
    <scope>NUCLEOTIDE SEQUENCE [LARGE SCALE GENOMIC DNA]</scope>
    <source>
        <strain evidence="2 3">S00224</strain>
    </source>
</reference>
<evidence type="ECO:0000313" key="2">
    <source>
        <dbReference type="EMBL" id="MBB4836970.1"/>
    </source>
</evidence>
<dbReference type="Proteomes" id="UP000575241">
    <property type="component" value="Unassembled WGS sequence"/>
</dbReference>
<dbReference type="Gene3D" id="3.50.50.60">
    <property type="entry name" value="FAD/NAD(P)-binding domain"/>
    <property type="match status" value="1"/>
</dbReference>
<dbReference type="InterPro" id="IPR002937">
    <property type="entry name" value="Amino_oxidase"/>
</dbReference>
<dbReference type="SUPFAM" id="SSF51905">
    <property type="entry name" value="FAD/NAD(P)-binding domain"/>
    <property type="match status" value="1"/>
</dbReference>
<dbReference type="AlphaFoldDB" id="A0A7W7JY26"/>
<dbReference type="Pfam" id="PF13450">
    <property type="entry name" value="NAD_binding_8"/>
    <property type="match status" value="1"/>
</dbReference>
<dbReference type="PANTHER" id="PTHR16128:SF5">
    <property type="entry name" value="FAD_NAD(P)-BINDING OXIDOREDUCTASE FAMILY PROTEIN"/>
    <property type="match status" value="1"/>
</dbReference>
<feature type="domain" description="Amine oxidase" evidence="1">
    <location>
        <begin position="88"/>
        <end position="262"/>
    </location>
</feature>
<dbReference type="Pfam" id="PF01593">
    <property type="entry name" value="Amino_oxidase"/>
    <property type="match status" value="1"/>
</dbReference>
<dbReference type="Gene3D" id="3.90.660.10">
    <property type="match status" value="1"/>
</dbReference>
<evidence type="ECO:0000313" key="3">
    <source>
        <dbReference type="Proteomes" id="UP000575241"/>
    </source>
</evidence>
<dbReference type="EMBL" id="JACHLN010000001">
    <property type="protein sequence ID" value="MBB4836970.1"/>
    <property type="molecule type" value="Genomic_DNA"/>
</dbReference>
<keyword evidence="3" id="KW-1185">Reference proteome</keyword>
<dbReference type="InterPro" id="IPR036188">
    <property type="entry name" value="FAD/NAD-bd_sf"/>
</dbReference>
<accession>A0A7W7JY26</accession>
<name>A0A7W7JY26_9SPHN</name>
<protein>
    <submittedName>
        <fullName evidence="2">Putative NAD/FAD-dependent oxidoreductase</fullName>
    </submittedName>
</protein>
<dbReference type="RefSeq" id="WP_184160762.1">
    <property type="nucleotide sequence ID" value="NZ_JACHLN010000001.1"/>
</dbReference>
<proteinExistence type="predicted"/>